<organism evidence="2 3">
    <name type="scientific">Aureobasidium pullulans EXF-150</name>
    <dbReference type="NCBI Taxonomy" id="1043002"/>
    <lineage>
        <taxon>Eukaryota</taxon>
        <taxon>Fungi</taxon>
        <taxon>Dikarya</taxon>
        <taxon>Ascomycota</taxon>
        <taxon>Pezizomycotina</taxon>
        <taxon>Dothideomycetes</taxon>
        <taxon>Dothideomycetidae</taxon>
        <taxon>Dothideales</taxon>
        <taxon>Saccotheciaceae</taxon>
        <taxon>Aureobasidium</taxon>
    </lineage>
</organism>
<reference evidence="2 3" key="1">
    <citation type="journal article" date="2014" name="BMC Genomics">
        <title>Genome sequencing of four Aureobasidium pullulans varieties: biotechnological potential, stress tolerance, and description of new species.</title>
        <authorList>
            <person name="Gostin Ar C."/>
            <person name="Ohm R.A."/>
            <person name="Kogej T."/>
            <person name="Sonjak S."/>
            <person name="Turk M."/>
            <person name="Zajc J."/>
            <person name="Zalar P."/>
            <person name="Grube M."/>
            <person name="Sun H."/>
            <person name="Han J."/>
            <person name="Sharma A."/>
            <person name="Chiniquy J."/>
            <person name="Ngan C.Y."/>
            <person name="Lipzen A."/>
            <person name="Barry K."/>
            <person name="Grigoriev I.V."/>
            <person name="Gunde-Cimerman N."/>
        </authorList>
    </citation>
    <scope>NUCLEOTIDE SEQUENCE [LARGE SCALE GENOMIC DNA]</scope>
    <source>
        <strain evidence="2 3">EXF-150</strain>
    </source>
</reference>
<feature type="region of interest" description="Disordered" evidence="1">
    <location>
        <begin position="37"/>
        <end position="105"/>
    </location>
</feature>
<evidence type="ECO:0000313" key="2">
    <source>
        <dbReference type="EMBL" id="KEQ89984.1"/>
    </source>
</evidence>
<name>A0A074Y236_AURPU</name>
<dbReference type="AlphaFoldDB" id="A0A074Y236"/>
<dbReference type="Proteomes" id="UP000030706">
    <property type="component" value="Unassembled WGS sequence"/>
</dbReference>
<dbReference type="HOGENOM" id="CLU_1184809_0_0_1"/>
<dbReference type="EMBL" id="KL584974">
    <property type="protein sequence ID" value="KEQ89984.1"/>
    <property type="molecule type" value="Genomic_DNA"/>
</dbReference>
<evidence type="ECO:0000313" key="3">
    <source>
        <dbReference type="Proteomes" id="UP000030706"/>
    </source>
</evidence>
<feature type="compositionally biased region" description="Low complexity" evidence="1">
    <location>
        <begin position="37"/>
        <end position="49"/>
    </location>
</feature>
<evidence type="ECO:0000256" key="1">
    <source>
        <dbReference type="SAM" id="MobiDB-lite"/>
    </source>
</evidence>
<gene>
    <name evidence="2" type="ORF">M438DRAFT_401988</name>
</gene>
<keyword evidence="3" id="KW-1185">Reference proteome</keyword>
<sequence length="234" mass="25792">MVCELSPHKIRDTSNTARFKEKHVDVGLEIKQRSLSTSLYSNGNSSNSSQAVPRSRQQRQQDQGHHPAALPTVPQVSHGPEPEKEQRSQSNMPGAWPVGGIRPASGFRHVPSHGHRAAAGVSTWDRLDRLVYPEQRCEDSEPSARVGAPRGIPGRKVYRPGMTDDGATITGVQARLQARPHQSYNYGGAQLPMRVQWLSLLRKDVVSPCTMFRHCRTAPGTYRVGAPHVVTRGT</sequence>
<dbReference type="GeneID" id="40751877"/>
<protein>
    <submittedName>
        <fullName evidence="2">Uncharacterized protein</fullName>
    </submittedName>
</protein>
<accession>A0A074Y236</accession>
<dbReference type="RefSeq" id="XP_029766171.1">
    <property type="nucleotide sequence ID" value="XM_029909571.1"/>
</dbReference>
<proteinExistence type="predicted"/>